<feature type="transmembrane region" description="Helical" evidence="13">
    <location>
        <begin position="94"/>
        <end position="111"/>
    </location>
</feature>
<organism evidence="14 15">
    <name type="scientific">Tieghemiomyces parasiticus</name>
    <dbReference type="NCBI Taxonomy" id="78921"/>
    <lineage>
        <taxon>Eukaryota</taxon>
        <taxon>Fungi</taxon>
        <taxon>Fungi incertae sedis</taxon>
        <taxon>Zoopagomycota</taxon>
        <taxon>Kickxellomycotina</taxon>
        <taxon>Dimargaritomycetes</taxon>
        <taxon>Dimargaritales</taxon>
        <taxon>Dimargaritaceae</taxon>
        <taxon>Tieghemiomyces</taxon>
    </lineage>
</organism>
<dbReference type="GO" id="GO:0005886">
    <property type="term" value="C:plasma membrane"/>
    <property type="evidence" value="ECO:0007669"/>
    <property type="project" value="UniProtKB-SubCell"/>
</dbReference>
<keyword evidence="10 13" id="KW-1133">Transmembrane helix</keyword>
<comment type="similarity">
    <text evidence="3">Belongs to the SWEET sugar transporter family.</text>
</comment>
<keyword evidence="11" id="KW-0333">Golgi apparatus</keyword>
<dbReference type="FunFam" id="1.20.1280.290:FF:000004">
    <property type="entry name" value="Sugar transporter SWEET"/>
    <property type="match status" value="1"/>
</dbReference>
<feature type="transmembrane region" description="Helical" evidence="13">
    <location>
        <begin position="6"/>
        <end position="24"/>
    </location>
</feature>
<evidence type="ECO:0000256" key="4">
    <source>
        <dbReference type="ARBA" id="ARBA00021741"/>
    </source>
</evidence>
<keyword evidence="12 13" id="KW-0472">Membrane</keyword>
<feature type="transmembrane region" description="Helical" evidence="13">
    <location>
        <begin position="150"/>
        <end position="172"/>
    </location>
</feature>
<dbReference type="PANTHER" id="PTHR10791">
    <property type="entry name" value="RAG1-ACTIVATING PROTEIN 1"/>
    <property type="match status" value="1"/>
</dbReference>
<dbReference type="InterPro" id="IPR004316">
    <property type="entry name" value="SWEET_rpt"/>
</dbReference>
<proteinExistence type="inferred from homology"/>
<evidence type="ECO:0000256" key="8">
    <source>
        <dbReference type="ARBA" id="ARBA00022692"/>
    </source>
</evidence>
<sequence length="212" mass="23073">MMSVVEAFATLFTISMFVSGLSVVKRIKASPTVSLISPFPAFATIINCMAWCKYALITEDVLMIIVNAVGVAISVYLVYCHYSYTDRKAQIEKMAFSAALILTALLVYIDYLAGENALAHLGVACCVACVVMFSSPLVSIRTVIATRSTYCLSFPLSITSLFTSTLWAWYGYTINDMFVFAPNFAGAVLAMVQVSMFALYKGTSVESSDIPL</sequence>
<name>A0A9W8A766_9FUNG</name>
<dbReference type="GO" id="GO:0000139">
    <property type="term" value="C:Golgi membrane"/>
    <property type="evidence" value="ECO:0007669"/>
    <property type="project" value="UniProtKB-SubCell"/>
</dbReference>
<dbReference type="Pfam" id="PF03083">
    <property type="entry name" value="MtN3_slv"/>
    <property type="match status" value="2"/>
</dbReference>
<dbReference type="Proteomes" id="UP001150569">
    <property type="component" value="Unassembled WGS sequence"/>
</dbReference>
<dbReference type="AlphaFoldDB" id="A0A9W8A766"/>
<keyword evidence="6" id="KW-1003">Cell membrane</keyword>
<dbReference type="Gene3D" id="1.20.1280.290">
    <property type="match status" value="2"/>
</dbReference>
<keyword evidence="15" id="KW-1185">Reference proteome</keyword>
<evidence type="ECO:0000256" key="13">
    <source>
        <dbReference type="SAM" id="Phobius"/>
    </source>
</evidence>
<evidence type="ECO:0000256" key="5">
    <source>
        <dbReference type="ARBA" id="ARBA00022448"/>
    </source>
</evidence>
<evidence type="ECO:0000256" key="7">
    <source>
        <dbReference type="ARBA" id="ARBA00022597"/>
    </source>
</evidence>
<evidence type="ECO:0000256" key="2">
    <source>
        <dbReference type="ARBA" id="ARBA00004653"/>
    </source>
</evidence>
<comment type="caution">
    <text evidence="14">The sequence shown here is derived from an EMBL/GenBank/DDBJ whole genome shotgun (WGS) entry which is preliminary data.</text>
</comment>
<feature type="transmembrane region" description="Helical" evidence="13">
    <location>
        <begin position="178"/>
        <end position="200"/>
    </location>
</feature>
<keyword evidence="8 13" id="KW-0812">Transmembrane</keyword>
<feature type="transmembrane region" description="Helical" evidence="13">
    <location>
        <begin position="62"/>
        <end position="82"/>
    </location>
</feature>
<feature type="transmembrane region" description="Helical" evidence="13">
    <location>
        <begin position="36"/>
        <end position="56"/>
    </location>
</feature>
<protein>
    <recommendedName>
        <fullName evidence="4">Sugar transporter SWEET1</fullName>
    </recommendedName>
</protein>
<reference evidence="14" key="1">
    <citation type="submission" date="2022-07" db="EMBL/GenBank/DDBJ databases">
        <title>Phylogenomic reconstructions and comparative analyses of Kickxellomycotina fungi.</title>
        <authorList>
            <person name="Reynolds N.K."/>
            <person name="Stajich J.E."/>
            <person name="Barry K."/>
            <person name="Grigoriev I.V."/>
            <person name="Crous P."/>
            <person name="Smith M.E."/>
        </authorList>
    </citation>
    <scope>NUCLEOTIDE SEQUENCE</scope>
    <source>
        <strain evidence="14">RSA 861</strain>
    </source>
</reference>
<gene>
    <name evidence="14" type="ORF">IWQ60_004805</name>
</gene>
<dbReference type="InterPro" id="IPR047664">
    <property type="entry name" value="SWEET"/>
</dbReference>
<evidence type="ECO:0000313" key="14">
    <source>
        <dbReference type="EMBL" id="KAJ1925059.1"/>
    </source>
</evidence>
<evidence type="ECO:0000256" key="10">
    <source>
        <dbReference type="ARBA" id="ARBA00022989"/>
    </source>
</evidence>
<dbReference type="GO" id="GO:0051119">
    <property type="term" value="F:sugar transmembrane transporter activity"/>
    <property type="evidence" value="ECO:0007669"/>
    <property type="project" value="InterPro"/>
</dbReference>
<keyword evidence="5" id="KW-0813">Transport</keyword>
<comment type="subcellular location">
    <subcellularLocation>
        <location evidence="1">Cell membrane</location>
        <topology evidence="1">Multi-pass membrane protein</topology>
    </subcellularLocation>
    <subcellularLocation>
        <location evidence="2">Golgi apparatus membrane</location>
        <topology evidence="2">Multi-pass membrane protein</topology>
    </subcellularLocation>
</comment>
<evidence type="ECO:0000256" key="1">
    <source>
        <dbReference type="ARBA" id="ARBA00004651"/>
    </source>
</evidence>
<evidence type="ECO:0000256" key="12">
    <source>
        <dbReference type="ARBA" id="ARBA00023136"/>
    </source>
</evidence>
<accession>A0A9W8A766</accession>
<feature type="transmembrane region" description="Helical" evidence="13">
    <location>
        <begin position="117"/>
        <end position="138"/>
    </location>
</feature>
<keyword evidence="9" id="KW-0677">Repeat</keyword>
<evidence type="ECO:0000256" key="11">
    <source>
        <dbReference type="ARBA" id="ARBA00023034"/>
    </source>
</evidence>
<dbReference type="EMBL" id="JANBPT010000241">
    <property type="protein sequence ID" value="KAJ1925059.1"/>
    <property type="molecule type" value="Genomic_DNA"/>
</dbReference>
<dbReference type="PANTHER" id="PTHR10791:SF30">
    <property type="entry name" value="SUGAR TRANSPORTER SWEET1"/>
    <property type="match status" value="1"/>
</dbReference>
<evidence type="ECO:0000313" key="15">
    <source>
        <dbReference type="Proteomes" id="UP001150569"/>
    </source>
</evidence>
<evidence type="ECO:0000256" key="6">
    <source>
        <dbReference type="ARBA" id="ARBA00022475"/>
    </source>
</evidence>
<evidence type="ECO:0000256" key="9">
    <source>
        <dbReference type="ARBA" id="ARBA00022737"/>
    </source>
</evidence>
<dbReference type="OrthoDB" id="409725at2759"/>
<keyword evidence="7" id="KW-0762">Sugar transport</keyword>
<evidence type="ECO:0000256" key="3">
    <source>
        <dbReference type="ARBA" id="ARBA00007809"/>
    </source>
</evidence>